<comment type="caution">
    <text evidence="1">The sequence shown here is derived from an EMBL/GenBank/DDBJ whole genome shotgun (WGS) entry which is preliminary data.</text>
</comment>
<sequence length="52" mass="6228">MYTKKQTCKHYAEILEKIGEYVYPGNIDFKLYYVHSIRNSLIECSYVCVLLF</sequence>
<accession>A0ABQ2NT85</accession>
<organism evidence="1 2">
    <name type="scientific">Oceanobacillus neutriphilus</name>
    <dbReference type="NCBI Taxonomy" id="531815"/>
    <lineage>
        <taxon>Bacteria</taxon>
        <taxon>Bacillati</taxon>
        <taxon>Bacillota</taxon>
        <taxon>Bacilli</taxon>
        <taxon>Bacillales</taxon>
        <taxon>Bacillaceae</taxon>
        <taxon>Oceanobacillus</taxon>
    </lineage>
</organism>
<proteinExistence type="predicted"/>
<evidence type="ECO:0000313" key="1">
    <source>
        <dbReference type="EMBL" id="GGP09829.1"/>
    </source>
</evidence>
<dbReference type="Proteomes" id="UP000641206">
    <property type="component" value="Unassembled WGS sequence"/>
</dbReference>
<keyword evidence="2" id="KW-1185">Reference proteome</keyword>
<evidence type="ECO:0000313" key="2">
    <source>
        <dbReference type="Proteomes" id="UP000641206"/>
    </source>
</evidence>
<reference evidence="2" key="1">
    <citation type="journal article" date="2019" name="Int. J. Syst. Evol. Microbiol.">
        <title>The Global Catalogue of Microorganisms (GCM) 10K type strain sequencing project: providing services to taxonomists for standard genome sequencing and annotation.</title>
        <authorList>
            <consortium name="The Broad Institute Genomics Platform"/>
            <consortium name="The Broad Institute Genome Sequencing Center for Infectious Disease"/>
            <person name="Wu L."/>
            <person name="Ma J."/>
        </authorList>
    </citation>
    <scope>NUCLEOTIDE SEQUENCE [LARGE SCALE GENOMIC DNA]</scope>
    <source>
        <strain evidence="2">CGMCC 1.7693</strain>
    </source>
</reference>
<gene>
    <name evidence="1" type="ORF">GCM10011346_15500</name>
</gene>
<dbReference type="EMBL" id="BMLW01000004">
    <property type="protein sequence ID" value="GGP09829.1"/>
    <property type="molecule type" value="Genomic_DNA"/>
</dbReference>
<name>A0ABQ2NT85_9BACI</name>
<protein>
    <submittedName>
        <fullName evidence="1">Uncharacterized protein</fullName>
    </submittedName>
</protein>